<dbReference type="SUPFAM" id="SSF56784">
    <property type="entry name" value="HAD-like"/>
    <property type="match status" value="1"/>
</dbReference>
<accession>A0A848KSP5</accession>
<dbReference type="Pfam" id="PF00689">
    <property type="entry name" value="Cation_ATPase_C"/>
    <property type="match status" value="1"/>
</dbReference>
<keyword evidence="7" id="KW-0997">Cell inner membrane</keyword>
<dbReference type="AlphaFoldDB" id="A0A848KSP5"/>
<dbReference type="EMBL" id="JABBNB010000006">
    <property type="protein sequence ID" value="NMO01027.1"/>
    <property type="molecule type" value="Genomic_DNA"/>
</dbReference>
<keyword evidence="10" id="KW-0547">Nucleotide-binding</keyword>
<evidence type="ECO:0000256" key="1">
    <source>
        <dbReference type="ARBA" id="ARBA00003954"/>
    </source>
</evidence>
<dbReference type="InterPro" id="IPR004014">
    <property type="entry name" value="ATPase_P-typ_cation-transptr_N"/>
</dbReference>
<dbReference type="Gene3D" id="3.40.50.1000">
    <property type="entry name" value="HAD superfamily/HAD-like"/>
    <property type="match status" value="1"/>
</dbReference>
<dbReference type="Pfam" id="PF00690">
    <property type="entry name" value="Cation_ATPase_N"/>
    <property type="match status" value="1"/>
</dbReference>
<dbReference type="InterPro" id="IPR036412">
    <property type="entry name" value="HAD-like_sf"/>
</dbReference>
<comment type="caution">
    <text evidence="22">The sequence shown here is derived from an EMBL/GenBank/DDBJ whole genome shotgun (WGS) entry which is preliminary data.</text>
</comment>
<comment type="similarity">
    <text evidence="3">Belongs to the cation transport ATPase (P-type) (TC 3.A.3) family. Type IIIB subfamily.</text>
</comment>
<evidence type="ECO:0000256" key="3">
    <source>
        <dbReference type="ARBA" id="ARBA00008746"/>
    </source>
</evidence>
<dbReference type="Proteomes" id="UP000550729">
    <property type="component" value="Unassembled WGS sequence"/>
</dbReference>
<evidence type="ECO:0000256" key="14">
    <source>
        <dbReference type="ARBA" id="ARBA00022989"/>
    </source>
</evidence>
<dbReference type="InterPro" id="IPR023214">
    <property type="entry name" value="HAD_sf"/>
</dbReference>
<dbReference type="EC" id="7.2.2.14" evidence="4"/>
<proteinExistence type="inferred from homology"/>
<dbReference type="GO" id="GO:0005524">
    <property type="term" value="F:ATP binding"/>
    <property type="evidence" value="ECO:0007669"/>
    <property type="project" value="UniProtKB-KW"/>
</dbReference>
<dbReference type="PROSITE" id="PS00154">
    <property type="entry name" value="ATPASE_E1_E2"/>
    <property type="match status" value="1"/>
</dbReference>
<sequence>MRTFRSAPTTLPQQPRQSADAATGERRLPLHDAVTRSADDVVAALHSDATRGLSSQQVIELRNLHGPNVVHHQRPEPALSHLARTCANPFILILCGLAVVMTFTDVIMPADPDYTGVATIAVMVAISVGLRFWQERRTSRVAERLATMVATTTTVTRTQLNGYRRPVRISGEVPIADVVPGDLVTLAAGDMIPADIRFLSVNSVQVNQSMLTGESEPAEKTTDALDEPAGTDLLAATNVGFLGTSVVSGSATAVVVGTGDDSYFGTLSSSLQTDSGATAFDAGIRRVSYTLVTFMALMVPLVFVINGLTKDWTSAFLFAVTTAVGLTPEMLPLIVTATMTKGARAMAQRKVVVKKIASIANLGAMSVLATDKTGTLTEDHMTLDAAVGLSGNDSTLTMRRATLNAAFQTGLRNLLDAAILDAAGPDTIAEIIATNRLVDEIPFDFDRRRLSVVVDDGEPDRLIVTKGAWDEMLAVCRYAEFRGVAHLIDDALRRRLQYIVDEHNRRGLRVLAVASARVEHRDRYSPADETGLTLHGLLTFLDPPKATAAQAIYELADAGVEVKVITGDTPLVASSVCRAVGLDPGNPVLGAATDELTLPQLHELAVATTLFAKVSPTQKARIVEAMRSGGTTVGFLGDGINDAAALRTADVGISVDTAVDIAKEAADIILLEKDLTVLRHGVVEGRRTLVNAMKYIKMTASSNFGNVFSVLAASALLPFLPMIPLVVLVQNLAYDLSMLTLPWDSVDADDVRGPRRWDSKSLAPFMIRIGPVSSIFDLSTFALMWFVFGADTPGHAALFQSGWFVESIISQTLIVHLLRSATSSPRLSRASRPVLIATALVCLFGLVLPFSGWGQGLGLVPLPWSYFPWLAATLAVYCAVVVYAKRRFIRRYRTWI</sequence>
<feature type="transmembrane region" description="Helical" evidence="20">
    <location>
        <begin position="834"/>
        <end position="854"/>
    </location>
</feature>
<keyword evidence="8" id="KW-0597">Phosphoprotein</keyword>
<keyword evidence="23" id="KW-1185">Reference proteome</keyword>
<evidence type="ECO:0000256" key="15">
    <source>
        <dbReference type="ARBA" id="ARBA00023136"/>
    </source>
</evidence>
<feature type="region of interest" description="Disordered" evidence="19">
    <location>
        <begin position="1"/>
        <end position="26"/>
    </location>
</feature>
<feature type="transmembrane region" description="Helical" evidence="20">
    <location>
        <begin position="114"/>
        <end position="133"/>
    </location>
</feature>
<dbReference type="GO" id="GO:0016887">
    <property type="term" value="F:ATP hydrolysis activity"/>
    <property type="evidence" value="ECO:0007669"/>
    <property type="project" value="InterPro"/>
</dbReference>
<evidence type="ECO:0000256" key="20">
    <source>
        <dbReference type="SAM" id="Phobius"/>
    </source>
</evidence>
<dbReference type="InterPro" id="IPR023299">
    <property type="entry name" value="ATPase_P-typ_cyto_dom_N"/>
</dbReference>
<dbReference type="Gene3D" id="3.40.1110.10">
    <property type="entry name" value="Calcium-transporting ATPase, cytoplasmic domain N"/>
    <property type="match status" value="1"/>
</dbReference>
<evidence type="ECO:0000256" key="11">
    <source>
        <dbReference type="ARBA" id="ARBA00022840"/>
    </source>
</evidence>
<evidence type="ECO:0000256" key="16">
    <source>
        <dbReference type="ARBA" id="ARBA00029806"/>
    </source>
</evidence>
<evidence type="ECO:0000256" key="6">
    <source>
        <dbReference type="ARBA" id="ARBA00022475"/>
    </source>
</evidence>
<evidence type="ECO:0000256" key="12">
    <source>
        <dbReference type="ARBA" id="ARBA00022842"/>
    </source>
</evidence>
<dbReference type="InterPro" id="IPR018303">
    <property type="entry name" value="ATPase_P-typ_P_site"/>
</dbReference>
<feature type="transmembrane region" description="Helical" evidence="20">
    <location>
        <begin position="866"/>
        <end position="884"/>
    </location>
</feature>
<keyword evidence="6" id="KW-1003">Cell membrane</keyword>
<keyword evidence="11" id="KW-0067">ATP-binding</keyword>
<evidence type="ECO:0000256" key="13">
    <source>
        <dbReference type="ARBA" id="ARBA00022967"/>
    </source>
</evidence>
<dbReference type="SUPFAM" id="SSF81665">
    <property type="entry name" value="Calcium ATPase, transmembrane domain M"/>
    <property type="match status" value="1"/>
</dbReference>
<feature type="transmembrane region" description="Helical" evidence="20">
    <location>
        <begin position="765"/>
        <end position="788"/>
    </location>
</feature>
<evidence type="ECO:0000259" key="21">
    <source>
        <dbReference type="SMART" id="SM00831"/>
    </source>
</evidence>
<dbReference type="SFLD" id="SFLDG00002">
    <property type="entry name" value="C1.7:_P-type_atpase_like"/>
    <property type="match status" value="1"/>
</dbReference>
<evidence type="ECO:0000256" key="8">
    <source>
        <dbReference type="ARBA" id="ARBA00022553"/>
    </source>
</evidence>
<dbReference type="InterPro" id="IPR006415">
    <property type="entry name" value="P-type_ATPase_IIIB"/>
</dbReference>
<dbReference type="CDD" id="cd02077">
    <property type="entry name" value="P-type_ATPase_Mg"/>
    <property type="match status" value="1"/>
</dbReference>
<feature type="transmembrane region" description="Helical" evidence="20">
    <location>
        <begin position="289"/>
        <end position="309"/>
    </location>
</feature>
<dbReference type="GO" id="GO:0005886">
    <property type="term" value="C:plasma membrane"/>
    <property type="evidence" value="ECO:0007669"/>
    <property type="project" value="UniProtKB-SubCell"/>
</dbReference>
<evidence type="ECO:0000256" key="10">
    <source>
        <dbReference type="ARBA" id="ARBA00022741"/>
    </source>
</evidence>
<comment type="subcellular location">
    <subcellularLocation>
        <location evidence="2">Cell inner membrane</location>
        <topology evidence="2">Multi-pass membrane protein</topology>
    </subcellularLocation>
</comment>
<evidence type="ECO:0000256" key="2">
    <source>
        <dbReference type="ARBA" id="ARBA00004429"/>
    </source>
</evidence>
<dbReference type="NCBIfam" id="TIGR01524">
    <property type="entry name" value="ATPase-IIIB_Mg"/>
    <property type="match status" value="1"/>
</dbReference>
<keyword evidence="15 20" id="KW-0472">Membrane</keyword>
<dbReference type="Pfam" id="PF13246">
    <property type="entry name" value="Cation_ATPase"/>
    <property type="match status" value="1"/>
</dbReference>
<dbReference type="SMART" id="SM00831">
    <property type="entry name" value="Cation_ATPase_N"/>
    <property type="match status" value="1"/>
</dbReference>
<keyword evidence="14 20" id="KW-1133">Transmembrane helix</keyword>
<gene>
    <name evidence="22" type="primary">mgtA</name>
    <name evidence="22" type="ORF">HH308_07340</name>
</gene>
<dbReference type="GO" id="GO:0015444">
    <property type="term" value="F:P-type magnesium transporter activity"/>
    <property type="evidence" value="ECO:0007669"/>
    <property type="project" value="UniProtKB-EC"/>
</dbReference>
<dbReference type="NCBIfam" id="NF011702">
    <property type="entry name" value="PRK15122.1"/>
    <property type="match status" value="1"/>
</dbReference>
<dbReference type="PANTHER" id="PTHR42861">
    <property type="entry name" value="CALCIUM-TRANSPORTING ATPASE"/>
    <property type="match status" value="1"/>
</dbReference>
<comment type="catalytic activity">
    <reaction evidence="18">
        <text>ATP + H2O = ADP + phosphate + H(+)</text>
        <dbReference type="Rhea" id="RHEA:13065"/>
        <dbReference type="ChEBI" id="CHEBI:15377"/>
        <dbReference type="ChEBI" id="CHEBI:15378"/>
        <dbReference type="ChEBI" id="CHEBI:30616"/>
        <dbReference type="ChEBI" id="CHEBI:43474"/>
        <dbReference type="ChEBI" id="CHEBI:456216"/>
    </reaction>
</comment>
<dbReference type="SFLD" id="SFLDF00027">
    <property type="entry name" value="p-type_atpase"/>
    <property type="match status" value="1"/>
</dbReference>
<evidence type="ECO:0000256" key="4">
    <source>
        <dbReference type="ARBA" id="ARBA00012786"/>
    </source>
</evidence>
<dbReference type="NCBIfam" id="TIGR01494">
    <property type="entry name" value="ATPase_P-type"/>
    <property type="match status" value="2"/>
</dbReference>
<dbReference type="PRINTS" id="PR01836">
    <property type="entry name" value="MGATPASE"/>
</dbReference>
<protein>
    <recommendedName>
        <fullName evidence="5">Magnesium-transporting ATPase, P-type 1</fullName>
        <ecNumber evidence="4">7.2.2.14</ecNumber>
    </recommendedName>
    <alternativeName>
        <fullName evidence="16">Mg(2+) transport ATPase, P-type 1</fullName>
    </alternativeName>
</protein>
<dbReference type="InterPro" id="IPR059000">
    <property type="entry name" value="ATPase_P-type_domA"/>
</dbReference>
<dbReference type="InterPro" id="IPR008250">
    <property type="entry name" value="ATPase_P-typ_transduc_dom_A_sf"/>
</dbReference>
<evidence type="ECO:0000256" key="17">
    <source>
        <dbReference type="ARBA" id="ARBA00047295"/>
    </source>
</evidence>
<feature type="transmembrane region" description="Helical" evidence="20">
    <location>
        <begin position="90"/>
        <end position="108"/>
    </location>
</feature>
<dbReference type="RefSeq" id="WP_170193537.1">
    <property type="nucleotide sequence ID" value="NZ_JABBNB010000006.1"/>
</dbReference>
<evidence type="ECO:0000256" key="7">
    <source>
        <dbReference type="ARBA" id="ARBA00022519"/>
    </source>
</evidence>
<dbReference type="InterPro" id="IPR001757">
    <property type="entry name" value="P_typ_ATPase"/>
</dbReference>
<reference evidence="22 23" key="1">
    <citation type="submission" date="2020-04" db="EMBL/GenBank/DDBJ databases">
        <title>Gordonia sp. nov. TBRC 11910.</title>
        <authorList>
            <person name="Suriyachadkun C."/>
        </authorList>
    </citation>
    <scope>NUCLEOTIDE SEQUENCE [LARGE SCALE GENOMIC DNA]</scope>
    <source>
        <strain evidence="22 23">TBRC 11910</strain>
    </source>
</reference>
<dbReference type="InterPro" id="IPR006068">
    <property type="entry name" value="ATPase_P-typ_cation-transptr_C"/>
</dbReference>
<name>A0A848KSP5_9ACTN</name>
<evidence type="ECO:0000256" key="5">
    <source>
        <dbReference type="ARBA" id="ARBA00013555"/>
    </source>
</evidence>
<dbReference type="SUPFAM" id="SSF81660">
    <property type="entry name" value="Metal cation-transporting ATPase, ATP-binding domain N"/>
    <property type="match status" value="1"/>
</dbReference>
<feature type="transmembrane region" description="Helical" evidence="20">
    <location>
        <begin position="315"/>
        <end position="339"/>
    </location>
</feature>
<evidence type="ECO:0000256" key="9">
    <source>
        <dbReference type="ARBA" id="ARBA00022692"/>
    </source>
</evidence>
<comment type="catalytic activity">
    <reaction evidence="17">
        <text>Mg(2+)(out) + ATP + H2O = Mg(2+)(in) + ADP + phosphate + H(+)</text>
        <dbReference type="Rhea" id="RHEA:10260"/>
        <dbReference type="ChEBI" id="CHEBI:15377"/>
        <dbReference type="ChEBI" id="CHEBI:15378"/>
        <dbReference type="ChEBI" id="CHEBI:18420"/>
        <dbReference type="ChEBI" id="CHEBI:30616"/>
        <dbReference type="ChEBI" id="CHEBI:43474"/>
        <dbReference type="ChEBI" id="CHEBI:456216"/>
        <dbReference type="EC" id="7.2.2.14"/>
    </reaction>
</comment>
<feature type="domain" description="Cation-transporting P-type ATPase N-terminal" evidence="21">
    <location>
        <begin position="32"/>
        <end position="106"/>
    </location>
</feature>
<dbReference type="Gene3D" id="2.70.150.10">
    <property type="entry name" value="Calcium-transporting ATPase, cytoplasmic transduction domain A"/>
    <property type="match status" value="1"/>
</dbReference>
<evidence type="ECO:0000256" key="18">
    <source>
        <dbReference type="ARBA" id="ARBA00049360"/>
    </source>
</evidence>
<evidence type="ECO:0000313" key="23">
    <source>
        <dbReference type="Proteomes" id="UP000550729"/>
    </source>
</evidence>
<feature type="compositionally biased region" description="Polar residues" evidence="19">
    <location>
        <begin position="1"/>
        <end position="17"/>
    </location>
</feature>
<evidence type="ECO:0000313" key="22">
    <source>
        <dbReference type="EMBL" id="NMO01027.1"/>
    </source>
</evidence>
<dbReference type="InterPro" id="IPR044492">
    <property type="entry name" value="P_typ_ATPase_HD_dom"/>
</dbReference>
<dbReference type="InterPro" id="IPR023298">
    <property type="entry name" value="ATPase_P-typ_TM_dom_sf"/>
</dbReference>
<feature type="transmembrane region" description="Helical" evidence="20">
    <location>
        <begin position="707"/>
        <end position="729"/>
    </location>
</feature>
<dbReference type="Gene3D" id="1.20.1110.10">
    <property type="entry name" value="Calcium-transporting ATPase, transmembrane domain"/>
    <property type="match status" value="1"/>
</dbReference>
<evidence type="ECO:0000256" key="19">
    <source>
        <dbReference type="SAM" id="MobiDB-lite"/>
    </source>
</evidence>
<keyword evidence="12" id="KW-0460">Magnesium</keyword>
<comment type="function">
    <text evidence="1">Mediates magnesium influx to the cytosol.</text>
</comment>
<keyword evidence="13" id="KW-1278">Translocase</keyword>
<organism evidence="22 23">
    <name type="scientific">Gordonia asplenii</name>
    <dbReference type="NCBI Taxonomy" id="2725283"/>
    <lineage>
        <taxon>Bacteria</taxon>
        <taxon>Bacillati</taxon>
        <taxon>Actinomycetota</taxon>
        <taxon>Actinomycetes</taxon>
        <taxon>Mycobacteriales</taxon>
        <taxon>Gordoniaceae</taxon>
        <taxon>Gordonia</taxon>
    </lineage>
</organism>
<dbReference type="SUPFAM" id="SSF81653">
    <property type="entry name" value="Calcium ATPase, transduction domain A"/>
    <property type="match status" value="1"/>
</dbReference>
<dbReference type="SFLD" id="SFLDS00003">
    <property type="entry name" value="Haloacid_Dehalogenase"/>
    <property type="match status" value="1"/>
</dbReference>
<keyword evidence="9 20" id="KW-0812">Transmembrane</keyword>
<dbReference type="Pfam" id="PF00122">
    <property type="entry name" value="E1-E2_ATPase"/>
    <property type="match status" value="1"/>
</dbReference>